<proteinExistence type="predicted"/>
<dbReference type="EMBL" id="PJZF01000012">
    <property type="protein sequence ID" value="PLR35029.1"/>
    <property type="molecule type" value="Genomic_DNA"/>
</dbReference>
<dbReference type="Proteomes" id="UP000234240">
    <property type="component" value="Unassembled WGS sequence"/>
</dbReference>
<dbReference type="OrthoDB" id="5782056at2"/>
<dbReference type="RefSeq" id="WP_101816821.1">
    <property type="nucleotide sequence ID" value="NZ_PJZF01000012.1"/>
</dbReference>
<feature type="domain" description="DUF2726" evidence="1">
    <location>
        <begin position="109"/>
        <end position="220"/>
    </location>
</feature>
<dbReference type="Gene3D" id="3.40.960.10">
    <property type="entry name" value="VSR Endonuclease"/>
    <property type="match status" value="1"/>
</dbReference>
<evidence type="ECO:0000259" key="1">
    <source>
        <dbReference type="Pfam" id="PF10881"/>
    </source>
</evidence>
<evidence type="ECO:0000313" key="3">
    <source>
        <dbReference type="Proteomes" id="UP000234240"/>
    </source>
</evidence>
<sequence length="227" mass="26023">MDSVIIIIVILLLLGLLSNLLSLFNKGKGDNRYSENSSDRVNKKENNTAGFYKGYSSLGDKKREYQKNDIYNKNPARVFNHEKKTNTVVKNWDEKFWELAKGGGAFKRQKFLTEREAKFFNKLIINYGKEFSIHSQVSLGALVAPGERYAYGSDENKIIFSMVNKLRVDFVLYSRKEKEVAAVIELDDSTHSAPARIERDNKLDEVLKQAGIRVIRVINIEQELPII</sequence>
<dbReference type="AlphaFoldDB" id="A0A2N5E2U7"/>
<name>A0A2N5E2U7_9GAMM</name>
<protein>
    <recommendedName>
        <fullName evidence="1">DUF2726 domain-containing protein</fullName>
    </recommendedName>
</protein>
<dbReference type="Pfam" id="PF10881">
    <property type="entry name" value="DUF2726"/>
    <property type="match status" value="1"/>
</dbReference>
<keyword evidence="3" id="KW-1185">Reference proteome</keyword>
<evidence type="ECO:0000313" key="2">
    <source>
        <dbReference type="EMBL" id="PLR35029.1"/>
    </source>
</evidence>
<reference evidence="2 3" key="1">
    <citation type="submission" date="2017-12" db="EMBL/GenBank/DDBJ databases">
        <title>Characterization of six clinical isolates of Enterochimera gen. nov., a novel genus of the Yersiniaciae family and the three species Enterochimera arupensis sp. nov., Enterochimera coloradensis sp. nov, and Enterochimera californica sp. nov.</title>
        <authorList>
            <person name="Rossi A."/>
            <person name="Fisher M."/>
        </authorList>
    </citation>
    <scope>NUCLEOTIDE SEQUENCE [LARGE SCALE GENOMIC DNA]</scope>
    <source>
        <strain evidence="3">2015-Iso6</strain>
    </source>
</reference>
<accession>A0A2N5E2U7</accession>
<organism evidence="2 3">
    <name type="scientific">Chimaeribacter californicus</name>
    <dbReference type="NCBI Taxonomy" id="2060067"/>
    <lineage>
        <taxon>Bacteria</taxon>
        <taxon>Pseudomonadati</taxon>
        <taxon>Pseudomonadota</taxon>
        <taxon>Gammaproteobacteria</taxon>
        <taxon>Enterobacterales</taxon>
        <taxon>Yersiniaceae</taxon>
        <taxon>Chimaeribacter</taxon>
    </lineage>
</organism>
<dbReference type="InterPro" id="IPR024402">
    <property type="entry name" value="DUF2726"/>
</dbReference>
<comment type="caution">
    <text evidence="2">The sequence shown here is derived from an EMBL/GenBank/DDBJ whole genome shotgun (WGS) entry which is preliminary data.</text>
</comment>
<gene>
    <name evidence="2" type="ORF">CYR55_14080</name>
</gene>